<proteinExistence type="predicted"/>
<feature type="compositionally biased region" description="Polar residues" evidence="1">
    <location>
        <begin position="68"/>
        <end position="78"/>
    </location>
</feature>
<organism evidence="2 3">
    <name type="scientific">Pseudozyma antarctica (strain T-34)</name>
    <name type="common">Yeast</name>
    <name type="synonym">Candida antarctica</name>
    <dbReference type="NCBI Taxonomy" id="1151754"/>
    <lineage>
        <taxon>Eukaryota</taxon>
        <taxon>Fungi</taxon>
        <taxon>Dikarya</taxon>
        <taxon>Basidiomycota</taxon>
        <taxon>Ustilaginomycotina</taxon>
        <taxon>Ustilaginomycetes</taxon>
        <taxon>Ustilaginales</taxon>
        <taxon>Ustilaginaceae</taxon>
        <taxon>Moesziomyces</taxon>
    </lineage>
</organism>
<protein>
    <submittedName>
        <fullName evidence="2">Uncharacterized protein</fullName>
    </submittedName>
</protein>
<evidence type="ECO:0000256" key="1">
    <source>
        <dbReference type="SAM" id="MobiDB-lite"/>
    </source>
</evidence>
<dbReference type="AlphaFoldDB" id="M9MA38"/>
<sequence>MVAFDGERFGPATLGFERAERHSRARIAKRLAVERSRAVEAVARAASGPAWAAHSSRPYAEDPGYQGGRQQSAQTATPGSAAHPRRSELPCIRAQRATWPGTATPLPDTRPGLDALALLLLVPTPSLGPPAPRRCIASTSASLKSALSLAHPSSPTPKTGPSRPGLAAIIVIIHQHSLNRLVDAPSEHPSSSSIRPPSTAIL</sequence>
<gene>
    <name evidence="2" type="ORF">PANT_2d00029</name>
</gene>
<evidence type="ECO:0000313" key="2">
    <source>
        <dbReference type="EMBL" id="GAC71268.1"/>
    </source>
</evidence>
<evidence type="ECO:0000313" key="3">
    <source>
        <dbReference type="Proteomes" id="UP000011976"/>
    </source>
</evidence>
<reference evidence="3" key="1">
    <citation type="journal article" date="2013" name="Genome Announc.">
        <title>Genome sequence of the basidiomycetous yeast Pseudozyma antarctica T-34, a producer of the glycolipid biosurfactants mannosylerythritol lipids.</title>
        <authorList>
            <person name="Morita T."/>
            <person name="Koike H."/>
            <person name="Koyama Y."/>
            <person name="Hagiwara H."/>
            <person name="Ito E."/>
            <person name="Fukuoka T."/>
            <person name="Imura T."/>
            <person name="Machida M."/>
            <person name="Kitamoto D."/>
        </authorList>
    </citation>
    <scope>NUCLEOTIDE SEQUENCE [LARGE SCALE GENOMIC DNA]</scope>
    <source>
        <strain evidence="3">T-34</strain>
    </source>
</reference>
<name>M9MA38_PSEA3</name>
<feature type="region of interest" description="Disordered" evidence="1">
    <location>
        <begin position="45"/>
        <end position="87"/>
    </location>
</feature>
<accession>M9MA38</accession>
<feature type="region of interest" description="Disordered" evidence="1">
    <location>
        <begin position="183"/>
        <end position="202"/>
    </location>
</feature>
<dbReference type="Proteomes" id="UP000011976">
    <property type="component" value="Unassembled WGS sequence"/>
</dbReference>
<feature type="compositionally biased region" description="Polar residues" evidence="1">
    <location>
        <begin position="188"/>
        <end position="202"/>
    </location>
</feature>
<dbReference type="EMBL" id="DF196768">
    <property type="protein sequence ID" value="GAC71268.1"/>
    <property type="molecule type" value="Genomic_DNA"/>
</dbReference>